<evidence type="ECO:0000313" key="1">
    <source>
        <dbReference type="EMBL" id="MXP13508.1"/>
    </source>
</evidence>
<keyword evidence="2" id="KW-1185">Reference proteome</keyword>
<dbReference type="RefSeq" id="WP_160599738.1">
    <property type="nucleotide sequence ID" value="NZ_WTYU01000001.1"/>
</dbReference>
<comment type="caution">
    <text evidence="1">The sequence shown here is derived from an EMBL/GenBank/DDBJ whole genome shotgun (WGS) entry which is preliminary data.</text>
</comment>
<sequence length="53" mass="5745">MFKKIILSALLVTGMLYASGYDLTRVKDGFRGWSAGHAASTNGGPRSDWGARR</sequence>
<evidence type="ECO:0000313" key="2">
    <source>
        <dbReference type="Proteomes" id="UP000473531"/>
    </source>
</evidence>
<proteinExistence type="predicted"/>
<dbReference type="AlphaFoldDB" id="A0A6L7GEL1"/>
<protein>
    <submittedName>
        <fullName evidence="1">Uncharacterized protein</fullName>
    </submittedName>
</protein>
<name>A0A6L7GEL1_9SPHN</name>
<dbReference type="EMBL" id="WTYU01000001">
    <property type="protein sequence ID" value="MXP13508.1"/>
    <property type="molecule type" value="Genomic_DNA"/>
</dbReference>
<reference evidence="1 2" key="1">
    <citation type="submission" date="2019-12" db="EMBL/GenBank/DDBJ databases">
        <title>Genomic-based taxomic classification of the family Erythrobacteraceae.</title>
        <authorList>
            <person name="Xu L."/>
        </authorList>
    </citation>
    <scope>NUCLEOTIDE SEQUENCE [LARGE SCALE GENOMIC DNA]</scope>
    <source>
        <strain evidence="1 2">KCTC 52259</strain>
    </source>
</reference>
<organism evidence="1 2">
    <name type="scientific">Allopontixanthobacter confluentis</name>
    <dbReference type="NCBI Taxonomy" id="1849021"/>
    <lineage>
        <taxon>Bacteria</taxon>
        <taxon>Pseudomonadati</taxon>
        <taxon>Pseudomonadota</taxon>
        <taxon>Alphaproteobacteria</taxon>
        <taxon>Sphingomonadales</taxon>
        <taxon>Erythrobacteraceae</taxon>
        <taxon>Allopontixanthobacter</taxon>
    </lineage>
</organism>
<gene>
    <name evidence="1" type="ORF">GRI44_01895</name>
</gene>
<dbReference type="Proteomes" id="UP000473531">
    <property type="component" value="Unassembled WGS sequence"/>
</dbReference>
<accession>A0A6L7GEL1</accession>